<dbReference type="EMBL" id="CP021062">
    <property type="protein sequence ID" value="ARP61223.1"/>
    <property type="molecule type" value="Genomic_DNA"/>
</dbReference>
<dbReference type="AlphaFoldDB" id="A0A1W6WYD9"/>
<proteinExistence type="predicted"/>
<evidence type="ECO:0000313" key="1">
    <source>
        <dbReference type="EMBL" id="ARP61223.1"/>
    </source>
</evidence>
<dbReference type="Proteomes" id="UP000194143">
    <property type="component" value="Plasmid poh1"/>
</dbReference>
<gene>
    <name evidence="1" type="ORF">CAB88_29810</name>
</gene>
<evidence type="ECO:0000313" key="2">
    <source>
        <dbReference type="Proteomes" id="UP000194143"/>
    </source>
</evidence>
<name>A0A1W6WYD9_BACTU</name>
<sequence length="149" mass="17776">MDHVCTYHPLALIHRWTHTIQIKMNKEEFHLYQLNRYPYVNEYQYSYVNPYPYEYQHSYVNPYPYEYQHSYANNYHPSTMPTTMSLSSETLCDRLKTTYEENSTKLIGLSYQWNHATSQEAKNAINERINELEAQQSTIQGPLSYLGCP</sequence>
<protein>
    <submittedName>
        <fullName evidence="1">Uncharacterized protein</fullName>
    </submittedName>
</protein>
<geneLocation type="plasmid" evidence="1 2">
    <name>poh1</name>
</geneLocation>
<accession>A0A1W6WYD9</accession>
<keyword evidence="1" id="KW-0614">Plasmid</keyword>
<organism evidence="1 2">
    <name type="scientific">Bacillus thuringiensis</name>
    <dbReference type="NCBI Taxonomy" id="1428"/>
    <lineage>
        <taxon>Bacteria</taxon>
        <taxon>Bacillati</taxon>
        <taxon>Bacillota</taxon>
        <taxon>Bacilli</taxon>
        <taxon>Bacillales</taxon>
        <taxon>Bacillaceae</taxon>
        <taxon>Bacillus</taxon>
        <taxon>Bacillus cereus group</taxon>
    </lineage>
</organism>
<keyword evidence="2" id="KW-1185">Reference proteome</keyword>
<reference evidence="1 2" key="1">
    <citation type="submission" date="2017-04" db="EMBL/GenBank/DDBJ databases">
        <title>Complete Genome Sequence of Bacillus thuringiensis type Strain ATCC 10792.</title>
        <authorList>
            <person name="Oh D.-H."/>
            <person name="Park B.-J."/>
            <person name="Shuai W."/>
            <person name="Chelliah R."/>
        </authorList>
    </citation>
    <scope>NUCLEOTIDE SEQUENCE [LARGE SCALE GENOMIC DNA]</scope>
    <source>
        <strain evidence="1 2">ATCC 10792</strain>
        <plasmid evidence="1 2">poh1</plasmid>
    </source>
</reference>